<feature type="domain" description="Uracil-DNA glycosylase-like" evidence="10">
    <location>
        <begin position="129"/>
        <end position="293"/>
    </location>
</feature>
<dbReference type="GO" id="GO:0005634">
    <property type="term" value="C:nucleus"/>
    <property type="evidence" value="ECO:0007669"/>
    <property type="project" value="UniProtKB-SubCell"/>
</dbReference>
<dbReference type="GO" id="GO:0004844">
    <property type="term" value="F:uracil DNA N-glycosylase activity"/>
    <property type="evidence" value="ECO:0007669"/>
    <property type="project" value="UniProtKB-UniRule"/>
</dbReference>
<dbReference type="InterPro" id="IPR005122">
    <property type="entry name" value="Uracil-DNA_glycosylase-like"/>
</dbReference>
<dbReference type="InterPro" id="IPR002043">
    <property type="entry name" value="UDG_fam1"/>
</dbReference>
<dbReference type="Gene3D" id="3.40.470.10">
    <property type="entry name" value="Uracil-DNA glycosylase-like domain"/>
    <property type="match status" value="1"/>
</dbReference>
<dbReference type="OrthoDB" id="10031947at2759"/>
<keyword evidence="3 7" id="KW-0378">Hydrolase</keyword>
<evidence type="ECO:0000256" key="4">
    <source>
        <dbReference type="ARBA" id="ARBA00023128"/>
    </source>
</evidence>
<dbReference type="NCBIfam" id="TIGR00628">
    <property type="entry name" value="ung"/>
    <property type="match status" value="1"/>
</dbReference>
<dbReference type="EMBL" id="PDNA01000135">
    <property type="protein sequence ID" value="PGH11221.1"/>
    <property type="molecule type" value="Genomic_DNA"/>
</dbReference>
<evidence type="ECO:0000256" key="5">
    <source>
        <dbReference type="ARBA" id="ARBA00023204"/>
    </source>
</evidence>
<dbReference type="STRING" id="1447883.A0A2B7XR33"/>
<dbReference type="GO" id="GO:0097510">
    <property type="term" value="P:base-excision repair, AP site formation via deaminated base removal"/>
    <property type="evidence" value="ECO:0007669"/>
    <property type="project" value="TreeGrafter"/>
</dbReference>
<keyword evidence="12" id="KW-1185">Reference proteome</keyword>
<evidence type="ECO:0000256" key="2">
    <source>
        <dbReference type="ARBA" id="ARBA00022763"/>
    </source>
</evidence>
<dbReference type="EC" id="3.2.2.27" evidence="7"/>
<dbReference type="FunFam" id="3.40.470.10:FF:000007">
    <property type="entry name" value="Uracil-DNA glycosylase"/>
    <property type="match status" value="1"/>
</dbReference>
<gene>
    <name evidence="7" type="primary">UNG1</name>
    <name evidence="11" type="ORF">AJ80_07226</name>
</gene>
<dbReference type="CDD" id="cd10027">
    <property type="entry name" value="UDG-F1-like"/>
    <property type="match status" value="1"/>
</dbReference>
<dbReference type="PROSITE" id="PS00130">
    <property type="entry name" value="U_DNA_GLYCOSYLASE"/>
    <property type="match status" value="1"/>
</dbReference>
<proteinExistence type="inferred from homology"/>
<name>A0A2B7XR33_POLH7</name>
<evidence type="ECO:0000313" key="11">
    <source>
        <dbReference type="EMBL" id="PGH11221.1"/>
    </source>
</evidence>
<comment type="catalytic activity">
    <reaction evidence="7">
        <text>Hydrolyzes single-stranded DNA or mismatched double-stranded DNA and polynucleotides, releasing free uracil.</text>
        <dbReference type="EC" id="3.2.2.27"/>
    </reaction>
</comment>
<comment type="similarity">
    <text evidence="1 7">Belongs to the uracil-DNA glycosylase (UDG) superfamily. UNG family.</text>
</comment>
<dbReference type="Pfam" id="PF03167">
    <property type="entry name" value="UDG"/>
    <property type="match status" value="1"/>
</dbReference>
<dbReference type="NCBIfam" id="NF003592">
    <property type="entry name" value="PRK05254.1-5"/>
    <property type="match status" value="1"/>
</dbReference>
<organism evidence="11 12">
    <name type="scientific">Polytolypa hystricis (strain UAMH7299)</name>
    <dbReference type="NCBI Taxonomy" id="1447883"/>
    <lineage>
        <taxon>Eukaryota</taxon>
        <taxon>Fungi</taxon>
        <taxon>Dikarya</taxon>
        <taxon>Ascomycota</taxon>
        <taxon>Pezizomycotina</taxon>
        <taxon>Eurotiomycetes</taxon>
        <taxon>Eurotiomycetidae</taxon>
        <taxon>Onygenales</taxon>
        <taxon>Onygenales incertae sedis</taxon>
        <taxon>Polytolypa</taxon>
    </lineage>
</organism>
<dbReference type="HAMAP" id="MF_00148">
    <property type="entry name" value="UDG"/>
    <property type="match status" value="1"/>
</dbReference>
<evidence type="ECO:0000256" key="7">
    <source>
        <dbReference type="HAMAP-Rule" id="MF_03166"/>
    </source>
</evidence>
<dbReference type="NCBIfam" id="NF003588">
    <property type="entry name" value="PRK05254.1-1"/>
    <property type="match status" value="1"/>
</dbReference>
<protein>
    <recommendedName>
        <fullName evidence="7">Uracil-DNA glycosylase</fullName>
        <shortName evidence="7">UDG</shortName>
        <ecNumber evidence="7">3.2.2.27</ecNumber>
    </recommendedName>
</protein>
<evidence type="ECO:0000256" key="9">
    <source>
        <dbReference type="SAM" id="MobiDB-lite"/>
    </source>
</evidence>
<reference evidence="11 12" key="1">
    <citation type="submission" date="2017-10" db="EMBL/GenBank/DDBJ databases">
        <title>Comparative genomics in systemic dimorphic fungi from Ajellomycetaceae.</title>
        <authorList>
            <person name="Munoz J.F."/>
            <person name="Mcewen J.G."/>
            <person name="Clay O.K."/>
            <person name="Cuomo C.A."/>
        </authorList>
    </citation>
    <scope>NUCLEOTIDE SEQUENCE [LARGE SCALE GENOMIC DNA]</scope>
    <source>
        <strain evidence="11 12">UAMH7299</strain>
    </source>
</reference>
<feature type="active site" description="Proton acceptor" evidence="7 8">
    <location>
        <position position="144"/>
    </location>
</feature>
<dbReference type="InterPro" id="IPR018085">
    <property type="entry name" value="Ura-DNA_Glyclase_AS"/>
</dbReference>
<dbReference type="PANTHER" id="PTHR11264">
    <property type="entry name" value="URACIL-DNA GLYCOSYLASE"/>
    <property type="match status" value="1"/>
</dbReference>
<sequence length="381" mass="41872">MTARVGAKRDAAHLSDSTLGSKKPKPDGSITSFFGVPKAKSISNNTASGRGASTVSPKFNKAKWVSGLTGEQRELLDLEIETLDESWLAQLKEELLTNEFLNLKRFLKKEIASGAKIFPPLEDVYSWSRHTPLHKVKVVILGQDPYHNVGQAHGLCFSVKPPTRAPPSLANIYIALKNDYPSFQPPPNKGGLLTPWAERGVLMLNTCLTVRAHNANSHSKRGWERFTQKVIDVVARSRTHGVVFLAWGTPAGQRVANIQKDRHCVLRSVHPSPLSARNGFFTCGHFKKANDWLQQRYGDDGIIDWSLIPSLQDRAVTSTSTIVKADTVVRETESIMRAEGGAVKVDVSIKGARIESNDYDTDDDIAALEALAAVEALESKE</sequence>
<keyword evidence="5 7" id="KW-0234">DNA repair</keyword>
<keyword evidence="4 7" id="KW-0496">Mitochondrion</keyword>
<dbReference type="NCBIfam" id="NF003589">
    <property type="entry name" value="PRK05254.1-2"/>
    <property type="match status" value="1"/>
</dbReference>
<evidence type="ECO:0000259" key="10">
    <source>
        <dbReference type="SMART" id="SM00986"/>
    </source>
</evidence>
<accession>A0A2B7XR33</accession>
<evidence type="ECO:0000256" key="3">
    <source>
        <dbReference type="ARBA" id="ARBA00022801"/>
    </source>
</evidence>
<dbReference type="SMART" id="SM00987">
    <property type="entry name" value="UreE_C"/>
    <property type="match status" value="1"/>
</dbReference>
<comment type="caution">
    <text evidence="11">The sequence shown here is derived from an EMBL/GenBank/DDBJ whole genome shotgun (WGS) entry which is preliminary data.</text>
</comment>
<comment type="function">
    <text evidence="7">Excises uracil residues from the DNA which can arise as a result of misincorporation of dUMP residues by DNA polymerase or due to deamination of cytosine.</text>
</comment>
<comment type="subcellular location">
    <subcellularLocation>
        <location evidence="7">Mitochondrion</location>
    </subcellularLocation>
    <subcellularLocation>
        <location evidence="7">Nucleus</location>
    </subcellularLocation>
</comment>
<evidence type="ECO:0000256" key="8">
    <source>
        <dbReference type="PROSITE-ProRule" id="PRU10072"/>
    </source>
</evidence>
<keyword evidence="2 7" id="KW-0227">DNA damage</keyword>
<dbReference type="InterPro" id="IPR036895">
    <property type="entry name" value="Uracil-DNA_glycosylase-like_sf"/>
</dbReference>
<feature type="region of interest" description="Disordered" evidence="9">
    <location>
        <begin position="1"/>
        <end position="30"/>
    </location>
</feature>
<dbReference type="PANTHER" id="PTHR11264:SF0">
    <property type="entry name" value="URACIL-DNA GLYCOSYLASE"/>
    <property type="match status" value="1"/>
</dbReference>
<evidence type="ECO:0000256" key="1">
    <source>
        <dbReference type="ARBA" id="ARBA00008184"/>
    </source>
</evidence>
<keyword evidence="6 7" id="KW-0539">Nucleus</keyword>
<dbReference type="AlphaFoldDB" id="A0A2B7XR33"/>
<evidence type="ECO:0000256" key="6">
    <source>
        <dbReference type="ARBA" id="ARBA00023242"/>
    </source>
</evidence>
<evidence type="ECO:0000313" key="12">
    <source>
        <dbReference type="Proteomes" id="UP000224634"/>
    </source>
</evidence>
<dbReference type="SMART" id="SM00986">
    <property type="entry name" value="UDG"/>
    <property type="match status" value="1"/>
</dbReference>
<dbReference type="SUPFAM" id="SSF52141">
    <property type="entry name" value="Uracil-DNA glycosylase-like"/>
    <property type="match status" value="1"/>
</dbReference>
<dbReference type="Proteomes" id="UP000224634">
    <property type="component" value="Unassembled WGS sequence"/>
</dbReference>
<dbReference type="GO" id="GO:0005739">
    <property type="term" value="C:mitochondrion"/>
    <property type="evidence" value="ECO:0007669"/>
    <property type="project" value="UniProtKB-SubCell"/>
</dbReference>